<keyword evidence="2" id="KW-0732">Signal</keyword>
<reference evidence="4" key="1">
    <citation type="journal article" date="2013" name="Nature">
        <title>Pan genome of the phytoplankton Emiliania underpins its global distribution.</title>
        <authorList>
            <person name="Read B.A."/>
            <person name="Kegel J."/>
            <person name="Klute M.J."/>
            <person name="Kuo A."/>
            <person name="Lefebvre S.C."/>
            <person name="Maumus F."/>
            <person name="Mayer C."/>
            <person name="Miller J."/>
            <person name="Monier A."/>
            <person name="Salamov A."/>
            <person name="Young J."/>
            <person name="Aguilar M."/>
            <person name="Claverie J.M."/>
            <person name="Frickenhaus S."/>
            <person name="Gonzalez K."/>
            <person name="Herman E.K."/>
            <person name="Lin Y.C."/>
            <person name="Napier J."/>
            <person name="Ogata H."/>
            <person name="Sarno A.F."/>
            <person name="Shmutz J."/>
            <person name="Schroeder D."/>
            <person name="de Vargas C."/>
            <person name="Verret F."/>
            <person name="von Dassow P."/>
            <person name="Valentin K."/>
            <person name="Van de Peer Y."/>
            <person name="Wheeler G."/>
            <person name="Dacks J.B."/>
            <person name="Delwiche C.F."/>
            <person name="Dyhrman S.T."/>
            <person name="Glockner G."/>
            <person name="John U."/>
            <person name="Richards T."/>
            <person name="Worden A.Z."/>
            <person name="Zhang X."/>
            <person name="Grigoriev I.V."/>
            <person name="Allen A.E."/>
            <person name="Bidle K."/>
            <person name="Borodovsky M."/>
            <person name="Bowler C."/>
            <person name="Brownlee C."/>
            <person name="Cock J.M."/>
            <person name="Elias M."/>
            <person name="Gladyshev V.N."/>
            <person name="Groth M."/>
            <person name="Guda C."/>
            <person name="Hadaegh A."/>
            <person name="Iglesias-Rodriguez M.D."/>
            <person name="Jenkins J."/>
            <person name="Jones B.M."/>
            <person name="Lawson T."/>
            <person name="Leese F."/>
            <person name="Lindquist E."/>
            <person name="Lobanov A."/>
            <person name="Lomsadze A."/>
            <person name="Malik S.B."/>
            <person name="Marsh M.E."/>
            <person name="Mackinder L."/>
            <person name="Mock T."/>
            <person name="Mueller-Roeber B."/>
            <person name="Pagarete A."/>
            <person name="Parker M."/>
            <person name="Probert I."/>
            <person name="Quesneville H."/>
            <person name="Raines C."/>
            <person name="Rensing S.A."/>
            <person name="Riano-Pachon D.M."/>
            <person name="Richier S."/>
            <person name="Rokitta S."/>
            <person name="Shiraiwa Y."/>
            <person name="Soanes D.M."/>
            <person name="van der Giezen M."/>
            <person name="Wahlund T.M."/>
            <person name="Williams B."/>
            <person name="Wilson W."/>
            <person name="Wolfe G."/>
            <person name="Wurch L.L."/>
        </authorList>
    </citation>
    <scope>NUCLEOTIDE SEQUENCE</scope>
</reference>
<evidence type="ECO:0000313" key="3">
    <source>
        <dbReference type="EnsemblProtists" id="EOD37572"/>
    </source>
</evidence>
<dbReference type="Proteomes" id="UP000013827">
    <property type="component" value="Unassembled WGS sequence"/>
</dbReference>
<dbReference type="AlphaFoldDB" id="A0A0D3KP87"/>
<reference evidence="3" key="2">
    <citation type="submission" date="2024-10" db="UniProtKB">
        <authorList>
            <consortium name="EnsemblProtists"/>
        </authorList>
    </citation>
    <scope>IDENTIFICATION</scope>
</reference>
<keyword evidence="4" id="KW-1185">Reference proteome</keyword>
<feature type="chain" id="PRO_5044053718" evidence="2">
    <location>
        <begin position="22"/>
        <end position="169"/>
    </location>
</feature>
<dbReference type="RefSeq" id="XP_005790001.1">
    <property type="nucleotide sequence ID" value="XM_005789944.1"/>
</dbReference>
<dbReference type="EnsemblProtists" id="EOD37573">
    <property type="protein sequence ID" value="EOD37573"/>
    <property type="gene ID" value="EMIHUDRAFT_252054"/>
</dbReference>
<feature type="region of interest" description="Disordered" evidence="1">
    <location>
        <begin position="24"/>
        <end position="47"/>
    </location>
</feature>
<dbReference type="KEGG" id="ehx:EMIHUDRAFT_252054"/>
<dbReference type="GeneID" id="17282845"/>
<feature type="signal peptide" evidence="2">
    <location>
        <begin position="1"/>
        <end position="21"/>
    </location>
</feature>
<proteinExistence type="predicted"/>
<protein>
    <submittedName>
        <fullName evidence="3">Uncharacterized protein</fullName>
    </submittedName>
</protein>
<evidence type="ECO:0000256" key="1">
    <source>
        <dbReference type="SAM" id="MobiDB-lite"/>
    </source>
</evidence>
<dbReference type="GeneID" id="17282842"/>
<dbReference type="KEGG" id="ehx:EMIHUDRAFT_122369"/>
<evidence type="ECO:0000313" key="4">
    <source>
        <dbReference type="Proteomes" id="UP000013827"/>
    </source>
</evidence>
<feature type="compositionally biased region" description="Basic and acidic residues" evidence="1">
    <location>
        <begin position="37"/>
        <end position="47"/>
    </location>
</feature>
<organism evidence="3 4">
    <name type="scientific">Emiliania huxleyi (strain CCMP1516)</name>
    <dbReference type="NCBI Taxonomy" id="280463"/>
    <lineage>
        <taxon>Eukaryota</taxon>
        <taxon>Haptista</taxon>
        <taxon>Haptophyta</taxon>
        <taxon>Prymnesiophyceae</taxon>
        <taxon>Isochrysidales</taxon>
        <taxon>Noelaerhabdaceae</taxon>
        <taxon>Emiliania</taxon>
    </lineage>
</organism>
<dbReference type="RefSeq" id="XP_005790002.1">
    <property type="nucleotide sequence ID" value="XM_005789945.1"/>
</dbReference>
<evidence type="ECO:0000256" key="2">
    <source>
        <dbReference type="SAM" id="SignalP"/>
    </source>
</evidence>
<sequence length="169" mass="17833">MLCKSTVAAVLVALSFDTTSAAPVDIDAPAQNTPARQHSDGSRPSMRRLDSDFHVDYTVRPWPGLTISGVQFEYGGSGCGSDNSKCGCTTNAEGRLVMTGRGTDGTATGLDFKCNFNVGATQCHVHVDIPYVGDNSVDCSCNDGKHTFTGCDISSSGHDWHGNMDLNPP</sequence>
<dbReference type="EnsemblProtists" id="EOD37572">
    <property type="protein sequence ID" value="EOD37572"/>
    <property type="gene ID" value="EMIHUDRAFT_122369"/>
</dbReference>
<dbReference type="HOGENOM" id="CLU_134728_0_0_1"/>
<accession>A0A0D3KP87</accession>
<dbReference type="PaxDb" id="2903-EOD37572"/>
<name>A0A0D3KP87_EMIH1</name>